<geneLocation type="plasmid" evidence="2 3">
    <name>pSULKU02</name>
</geneLocation>
<dbReference type="GO" id="GO:0005506">
    <property type="term" value="F:iron ion binding"/>
    <property type="evidence" value="ECO:0007669"/>
    <property type="project" value="InterPro"/>
</dbReference>
<keyword evidence="1" id="KW-0732">Signal</keyword>
<organism evidence="2 3">
    <name type="scientific">Sulfuricurvum kujiense (strain ATCC BAA-921 / DSM 16994 / JCM 11577 / YK-1)</name>
    <dbReference type="NCBI Taxonomy" id="709032"/>
    <lineage>
        <taxon>Bacteria</taxon>
        <taxon>Pseudomonadati</taxon>
        <taxon>Campylobacterota</taxon>
        <taxon>Epsilonproteobacteria</taxon>
        <taxon>Campylobacterales</taxon>
        <taxon>Sulfurimonadaceae</taxon>
        <taxon>Sulfuricurvum</taxon>
    </lineage>
</organism>
<dbReference type="HOGENOM" id="CLU_115809_0_0_7"/>
<evidence type="ECO:0000256" key="1">
    <source>
        <dbReference type="SAM" id="SignalP"/>
    </source>
</evidence>
<dbReference type="OrthoDB" id="1150802at2"/>
<dbReference type="GO" id="GO:0020037">
    <property type="term" value="F:heme binding"/>
    <property type="evidence" value="ECO:0007669"/>
    <property type="project" value="InterPro"/>
</dbReference>
<accession>E4U3W2</accession>
<proteinExistence type="predicted"/>
<dbReference type="GO" id="GO:0009055">
    <property type="term" value="F:electron transfer activity"/>
    <property type="evidence" value="ECO:0007669"/>
    <property type="project" value="InterPro"/>
</dbReference>
<reference evidence="2 3" key="1">
    <citation type="journal article" date="2012" name="Stand. Genomic Sci.">
        <title>Complete genome sequence of the sulfur compounds oxidizing chemolithoautotroph Sulfuricurvum kujiense type strain (YK-1(T)).</title>
        <authorList>
            <person name="Han C."/>
            <person name="Kotsyurbenko O."/>
            <person name="Chertkov O."/>
            <person name="Held B."/>
            <person name="Lapidus A."/>
            <person name="Nolan M."/>
            <person name="Lucas S."/>
            <person name="Hammon N."/>
            <person name="Deshpande S."/>
            <person name="Cheng J.F."/>
            <person name="Tapia R."/>
            <person name="Goodwin L.A."/>
            <person name="Pitluck S."/>
            <person name="Liolios K."/>
            <person name="Pagani I."/>
            <person name="Ivanova N."/>
            <person name="Mavromatis K."/>
            <person name="Mikhailova N."/>
            <person name="Pati A."/>
            <person name="Chen A."/>
            <person name="Palaniappan K."/>
            <person name="Land M."/>
            <person name="Hauser L."/>
            <person name="Chang Y.J."/>
            <person name="Jeffries C.D."/>
            <person name="Brambilla E.M."/>
            <person name="Rohde M."/>
            <person name="Spring S."/>
            <person name="Sikorski J."/>
            <person name="Goker M."/>
            <person name="Woyke T."/>
            <person name="Bristow J."/>
            <person name="Eisen J.A."/>
            <person name="Markowitz V."/>
            <person name="Hugenholtz P."/>
            <person name="Kyrpides N.C."/>
            <person name="Klenk H.P."/>
            <person name="Detter J.C."/>
        </authorList>
    </citation>
    <scope>NUCLEOTIDE SEQUENCE [LARGE SCALE GENOMIC DNA]</scope>
    <source>
        <strain evidence="3">ATCC BAA-921 / DSM 16994 / JCM 11577 / YK-1</strain>
    </source>
</reference>
<name>E4U3W2_SULKY</name>
<dbReference type="KEGG" id="sku:Sulku_2728"/>
<keyword evidence="2" id="KW-0614">Plasmid</keyword>
<dbReference type="GO" id="GO:0022900">
    <property type="term" value="P:electron transport chain"/>
    <property type="evidence" value="ECO:0007669"/>
    <property type="project" value="InterPro"/>
</dbReference>
<dbReference type="Proteomes" id="UP000008721">
    <property type="component" value="Plasmid pSULKU02"/>
</dbReference>
<dbReference type="RefSeq" id="WP_013449989.1">
    <property type="nucleotide sequence ID" value="NC_014755.1"/>
</dbReference>
<evidence type="ECO:0000313" key="3">
    <source>
        <dbReference type="Proteomes" id="UP000008721"/>
    </source>
</evidence>
<dbReference type="SUPFAM" id="SSF47175">
    <property type="entry name" value="Cytochromes"/>
    <property type="match status" value="1"/>
</dbReference>
<feature type="chain" id="PRO_5003190383" description="Cytochrome C" evidence="1">
    <location>
        <begin position="19"/>
        <end position="146"/>
    </location>
</feature>
<sequence length="146" mass="15978">MLKTIVSSILVLSLSLSAETLHMHKMDMTPDDDRQSLGIKGTPQGVHQLSNMREHLAAISEIVGLMNTGKYDEASTIATEKLGLTLEKNSMCGSFKNQSFEQMGVVFHKSGDNLAQTLKTKDHAKSMVALEKVLNGCVLCHSTFKQ</sequence>
<evidence type="ECO:0008006" key="4">
    <source>
        <dbReference type="Google" id="ProtNLM"/>
    </source>
</evidence>
<keyword evidence="3" id="KW-1185">Reference proteome</keyword>
<evidence type="ECO:0000313" key="2">
    <source>
        <dbReference type="EMBL" id="ADR35378.1"/>
    </source>
</evidence>
<protein>
    <recommendedName>
        <fullName evidence="4">Cytochrome C</fullName>
    </recommendedName>
</protein>
<dbReference type="Gene3D" id="1.20.120.10">
    <property type="entry name" value="Cytochrome c/b562"/>
    <property type="match status" value="1"/>
</dbReference>
<feature type="signal peptide" evidence="1">
    <location>
        <begin position="1"/>
        <end position="18"/>
    </location>
</feature>
<dbReference type="EMBL" id="CP002357">
    <property type="protein sequence ID" value="ADR35378.1"/>
    <property type="molecule type" value="Genomic_DNA"/>
</dbReference>
<gene>
    <name evidence="2" type="ordered locus">Sulku_2728</name>
</gene>
<dbReference type="InterPro" id="IPR010980">
    <property type="entry name" value="Cyt_c/b562"/>
</dbReference>
<dbReference type="AlphaFoldDB" id="E4U3W2"/>